<proteinExistence type="predicted"/>
<feature type="transmembrane region" description="Helical" evidence="1">
    <location>
        <begin position="36"/>
        <end position="57"/>
    </location>
</feature>
<keyword evidence="1" id="KW-0812">Transmembrane</keyword>
<feature type="transmembrane region" description="Helical" evidence="1">
    <location>
        <begin position="180"/>
        <end position="199"/>
    </location>
</feature>
<keyword evidence="3" id="KW-1185">Reference proteome</keyword>
<feature type="transmembrane region" description="Helical" evidence="1">
    <location>
        <begin position="63"/>
        <end position="81"/>
    </location>
</feature>
<keyword evidence="1" id="KW-1133">Transmembrane helix</keyword>
<dbReference type="Proteomes" id="UP001383192">
    <property type="component" value="Unassembled WGS sequence"/>
</dbReference>
<gene>
    <name evidence="2" type="ORF">VNI00_016795</name>
</gene>
<feature type="transmembrane region" description="Helical" evidence="1">
    <location>
        <begin position="130"/>
        <end position="148"/>
    </location>
</feature>
<organism evidence="2 3">
    <name type="scientific">Paramarasmius palmivorus</name>
    <dbReference type="NCBI Taxonomy" id="297713"/>
    <lineage>
        <taxon>Eukaryota</taxon>
        <taxon>Fungi</taxon>
        <taxon>Dikarya</taxon>
        <taxon>Basidiomycota</taxon>
        <taxon>Agaricomycotina</taxon>
        <taxon>Agaricomycetes</taxon>
        <taxon>Agaricomycetidae</taxon>
        <taxon>Agaricales</taxon>
        <taxon>Marasmiineae</taxon>
        <taxon>Marasmiaceae</taxon>
        <taxon>Paramarasmius</taxon>
    </lineage>
</organism>
<comment type="caution">
    <text evidence="2">The sequence shown here is derived from an EMBL/GenBank/DDBJ whole genome shotgun (WGS) entry which is preliminary data.</text>
</comment>
<evidence type="ECO:0000313" key="3">
    <source>
        <dbReference type="Proteomes" id="UP001383192"/>
    </source>
</evidence>
<evidence type="ECO:0000256" key="1">
    <source>
        <dbReference type="SAM" id="Phobius"/>
    </source>
</evidence>
<keyword evidence="1" id="KW-0472">Membrane</keyword>
<dbReference type="EMBL" id="JAYKXP010000141">
    <property type="protein sequence ID" value="KAK7023380.1"/>
    <property type="molecule type" value="Genomic_DNA"/>
</dbReference>
<sequence>MRSLSKSSAKMRVVVNESKPLVAKDDSKAQAIRDSAFRMSFIGLFLSIISIIGVLNSPTKKPIPYLLVAFQLGICSATWTTGANPGPADIRSVLVKTTSTVALSAFFFGMSLPAWFGYTNLAIYDISRPVSYAMCIGAAWLTVARMCWMASGARSERIWWFFSTFFTFPKVDLDHLRSEWLLAFGVCIVVSTIDLFLLVQTSLVETSPESEFLVIVIPRGITKRILEFSISFAASTFFLDCLEQLGEFSVEVTEDMYDIKCGIAFAGWGGGGFGEFGAVMGYA</sequence>
<accession>A0AAW0BBH2</accession>
<evidence type="ECO:0000313" key="2">
    <source>
        <dbReference type="EMBL" id="KAK7023380.1"/>
    </source>
</evidence>
<feature type="transmembrane region" description="Helical" evidence="1">
    <location>
        <begin position="93"/>
        <end position="118"/>
    </location>
</feature>
<protein>
    <submittedName>
        <fullName evidence="2">Uncharacterized protein</fullName>
    </submittedName>
</protein>
<reference evidence="2 3" key="1">
    <citation type="submission" date="2024-01" db="EMBL/GenBank/DDBJ databases">
        <title>A draft genome for a cacao thread blight-causing isolate of Paramarasmius palmivorus.</title>
        <authorList>
            <person name="Baruah I.K."/>
            <person name="Bukari Y."/>
            <person name="Amoako-Attah I."/>
            <person name="Meinhardt L.W."/>
            <person name="Bailey B.A."/>
            <person name="Cohen S.P."/>
        </authorList>
    </citation>
    <scope>NUCLEOTIDE SEQUENCE [LARGE SCALE GENOMIC DNA]</scope>
    <source>
        <strain evidence="2 3">GH-12</strain>
    </source>
</reference>
<name>A0AAW0BBH2_9AGAR</name>
<dbReference type="AlphaFoldDB" id="A0AAW0BBH2"/>